<evidence type="ECO:0000313" key="2">
    <source>
        <dbReference type="Proteomes" id="UP000540191"/>
    </source>
</evidence>
<accession>A0A7W7GME0</accession>
<dbReference type="AlphaFoldDB" id="A0A7W7GME0"/>
<organism evidence="1 2">
    <name type="scientific">Micrococcus cohnii</name>
    <dbReference type="NCBI Taxonomy" id="993416"/>
    <lineage>
        <taxon>Bacteria</taxon>
        <taxon>Bacillati</taxon>
        <taxon>Actinomycetota</taxon>
        <taxon>Actinomycetes</taxon>
        <taxon>Micrococcales</taxon>
        <taxon>Micrococcaceae</taxon>
        <taxon>Micrococcus</taxon>
    </lineage>
</organism>
<sequence>MNCLEDHIHVYEGPPFLTSYEVESETYGEELVVRGEGPDFGPVDAAVCRWSPTHVLLKCTPDPVGAPVLAWVPAGWVERVPEEESSYRDPYRHFHFTRWMGVPETRRGRVAAHKVMARV</sequence>
<gene>
    <name evidence="1" type="ORF">HDA30_000294</name>
</gene>
<dbReference type="Proteomes" id="UP000540191">
    <property type="component" value="Unassembled WGS sequence"/>
</dbReference>
<name>A0A7W7GME0_9MICC</name>
<protein>
    <submittedName>
        <fullName evidence="1">Uncharacterized protein</fullName>
    </submittedName>
</protein>
<proteinExistence type="predicted"/>
<evidence type="ECO:0000313" key="1">
    <source>
        <dbReference type="EMBL" id="MBB4734786.1"/>
    </source>
</evidence>
<keyword evidence="2" id="KW-1185">Reference proteome</keyword>
<comment type="caution">
    <text evidence="1">The sequence shown here is derived from an EMBL/GenBank/DDBJ whole genome shotgun (WGS) entry which is preliminary data.</text>
</comment>
<reference evidence="1 2" key="1">
    <citation type="submission" date="2020-08" db="EMBL/GenBank/DDBJ databases">
        <title>Sequencing the genomes of 1000 actinobacteria strains.</title>
        <authorList>
            <person name="Klenk H.-P."/>
        </authorList>
    </citation>
    <scope>NUCLEOTIDE SEQUENCE [LARGE SCALE GENOMIC DNA]</scope>
    <source>
        <strain evidence="1 2">DSM 23974</strain>
    </source>
</reference>
<dbReference type="RefSeq" id="WP_184240892.1">
    <property type="nucleotide sequence ID" value="NZ_JACHNA010000001.1"/>
</dbReference>
<dbReference type="EMBL" id="JACHNA010000001">
    <property type="protein sequence ID" value="MBB4734786.1"/>
    <property type="molecule type" value="Genomic_DNA"/>
</dbReference>